<dbReference type="GO" id="GO:0009536">
    <property type="term" value="C:plastid"/>
    <property type="evidence" value="ECO:0007669"/>
    <property type="project" value="UniProtKB-SubCell"/>
</dbReference>
<dbReference type="GO" id="GO:0003677">
    <property type="term" value="F:DNA binding"/>
    <property type="evidence" value="ECO:0007669"/>
    <property type="project" value="UniProtKB-KW"/>
</dbReference>
<dbReference type="Gene3D" id="3.40.50.300">
    <property type="entry name" value="P-loop containing nucleotide triphosphate hydrolases"/>
    <property type="match status" value="2"/>
</dbReference>
<name>A0A1X6NU93_PORUM</name>
<keyword evidence="8" id="KW-0238">DNA-binding</keyword>
<dbReference type="OrthoDB" id="10261556at2759"/>
<evidence type="ECO:0000256" key="5">
    <source>
        <dbReference type="ARBA" id="ARBA00022801"/>
    </source>
</evidence>
<dbReference type="InterPro" id="IPR027417">
    <property type="entry name" value="P-loop_NTPase"/>
</dbReference>
<evidence type="ECO:0000256" key="13">
    <source>
        <dbReference type="SAM" id="MobiDB-lite"/>
    </source>
</evidence>
<dbReference type="GO" id="GO:0005524">
    <property type="term" value="F:ATP binding"/>
    <property type="evidence" value="ECO:0007669"/>
    <property type="project" value="UniProtKB-KW"/>
</dbReference>
<keyword evidence="5" id="KW-0378">Hydrolase</keyword>
<evidence type="ECO:0000313" key="16">
    <source>
        <dbReference type="EMBL" id="OSX72181.1"/>
    </source>
</evidence>
<feature type="compositionally biased region" description="Low complexity" evidence="13">
    <location>
        <begin position="1103"/>
        <end position="1114"/>
    </location>
</feature>
<reference evidence="16 17" key="1">
    <citation type="submission" date="2017-03" db="EMBL/GenBank/DDBJ databases">
        <title>WGS assembly of Porphyra umbilicalis.</title>
        <authorList>
            <person name="Brawley S.H."/>
            <person name="Blouin N.A."/>
            <person name="Ficko-Blean E."/>
            <person name="Wheeler G.L."/>
            <person name="Lohr M."/>
            <person name="Goodson H.V."/>
            <person name="Jenkins J.W."/>
            <person name="Blaby-Haas C.E."/>
            <person name="Helliwell K.E."/>
            <person name="Chan C."/>
            <person name="Marriage T."/>
            <person name="Bhattacharya D."/>
            <person name="Klein A.S."/>
            <person name="Badis Y."/>
            <person name="Brodie J."/>
            <person name="Cao Y."/>
            <person name="Collen J."/>
            <person name="Dittami S.M."/>
            <person name="Gachon C.M."/>
            <person name="Green B.R."/>
            <person name="Karpowicz S."/>
            <person name="Kim J.W."/>
            <person name="Kudahl U."/>
            <person name="Lin S."/>
            <person name="Michel G."/>
            <person name="Mittag M."/>
            <person name="Olson B.J."/>
            <person name="Pangilinan J."/>
            <person name="Peng Y."/>
            <person name="Qiu H."/>
            <person name="Shu S."/>
            <person name="Singer J.T."/>
            <person name="Smith A.G."/>
            <person name="Sprecher B.N."/>
            <person name="Wagner V."/>
            <person name="Wang W."/>
            <person name="Wang Z.-Y."/>
            <person name="Yan J."/>
            <person name="Yarish C."/>
            <person name="Zoeuner-Riek S."/>
            <person name="Zhuang Y."/>
            <person name="Zou Y."/>
            <person name="Lindquist E.A."/>
            <person name="Grimwood J."/>
            <person name="Barry K."/>
            <person name="Rokhsar D.S."/>
            <person name="Schmutz J."/>
            <person name="Stiller J.W."/>
            <person name="Grossman A.R."/>
            <person name="Prochnik S.E."/>
        </authorList>
    </citation>
    <scope>NUCLEOTIDE SEQUENCE [LARGE SCALE GENOMIC DNA]</scope>
    <source>
        <strain evidence="16">4086291</strain>
    </source>
</reference>
<comment type="subcellular location">
    <subcellularLocation>
        <location evidence="1">Nucleus</location>
    </subcellularLocation>
    <subcellularLocation>
        <location evidence="2">Plastid</location>
    </subcellularLocation>
</comment>
<feature type="region of interest" description="Disordered" evidence="13">
    <location>
        <begin position="1084"/>
        <end position="1114"/>
    </location>
</feature>
<keyword evidence="7" id="KW-0067">ATP-binding</keyword>
<evidence type="ECO:0000256" key="12">
    <source>
        <dbReference type="ARBA" id="ARBA00034808"/>
    </source>
</evidence>
<dbReference type="GO" id="GO:0005694">
    <property type="term" value="C:chromosome"/>
    <property type="evidence" value="ECO:0007669"/>
    <property type="project" value="TreeGrafter"/>
</dbReference>
<dbReference type="GO" id="GO:0043138">
    <property type="term" value="F:3'-5' DNA helicase activity"/>
    <property type="evidence" value="ECO:0007669"/>
    <property type="project" value="UniProtKB-EC"/>
</dbReference>
<dbReference type="Pfam" id="PF00270">
    <property type="entry name" value="DEAD"/>
    <property type="match status" value="1"/>
</dbReference>
<evidence type="ECO:0000313" key="17">
    <source>
        <dbReference type="Proteomes" id="UP000218209"/>
    </source>
</evidence>
<evidence type="ECO:0000256" key="11">
    <source>
        <dbReference type="ARBA" id="ARBA00034617"/>
    </source>
</evidence>
<feature type="region of interest" description="Disordered" evidence="13">
    <location>
        <begin position="272"/>
        <end position="439"/>
    </location>
</feature>
<dbReference type="GO" id="GO:0005634">
    <property type="term" value="C:nucleus"/>
    <property type="evidence" value="ECO:0007669"/>
    <property type="project" value="UniProtKB-SubCell"/>
</dbReference>
<dbReference type="InterPro" id="IPR002464">
    <property type="entry name" value="DNA/RNA_helicase_DEAH_CS"/>
</dbReference>
<evidence type="ECO:0000259" key="15">
    <source>
        <dbReference type="PROSITE" id="PS51194"/>
    </source>
</evidence>
<feature type="compositionally biased region" description="Low complexity" evidence="13">
    <location>
        <begin position="278"/>
        <end position="289"/>
    </location>
</feature>
<organism evidence="16 17">
    <name type="scientific">Porphyra umbilicalis</name>
    <name type="common">Purple laver</name>
    <name type="synonym">Red alga</name>
    <dbReference type="NCBI Taxonomy" id="2786"/>
    <lineage>
        <taxon>Eukaryota</taxon>
        <taxon>Rhodophyta</taxon>
        <taxon>Bangiophyceae</taxon>
        <taxon>Bangiales</taxon>
        <taxon>Bangiaceae</taxon>
        <taxon>Porphyra</taxon>
    </lineage>
</organism>
<feature type="region of interest" description="Disordered" evidence="13">
    <location>
        <begin position="1193"/>
        <end position="1234"/>
    </location>
</feature>
<dbReference type="PANTHER" id="PTHR13710">
    <property type="entry name" value="DNA HELICASE RECQ FAMILY MEMBER"/>
    <property type="match status" value="1"/>
</dbReference>
<feature type="compositionally biased region" description="Low complexity" evidence="13">
    <location>
        <begin position="371"/>
        <end position="381"/>
    </location>
</feature>
<evidence type="ECO:0000256" key="10">
    <source>
        <dbReference type="ARBA" id="ARBA00023242"/>
    </source>
</evidence>
<feature type="compositionally biased region" description="Acidic residues" evidence="13">
    <location>
        <begin position="28"/>
        <end position="45"/>
    </location>
</feature>
<protein>
    <recommendedName>
        <fullName evidence="12">DNA 3'-5' helicase</fullName>
        <ecNumber evidence="12">5.6.2.4</ecNumber>
    </recommendedName>
</protein>
<dbReference type="InterPro" id="IPR036388">
    <property type="entry name" value="WH-like_DNA-bd_sf"/>
</dbReference>
<dbReference type="InterPro" id="IPR018982">
    <property type="entry name" value="RQC_domain"/>
</dbReference>
<dbReference type="PROSITE" id="PS00690">
    <property type="entry name" value="DEAH_ATP_HELICASE"/>
    <property type="match status" value="1"/>
</dbReference>
<dbReference type="Proteomes" id="UP000218209">
    <property type="component" value="Unassembled WGS sequence"/>
</dbReference>
<feature type="compositionally biased region" description="Low complexity" evidence="13">
    <location>
        <begin position="1217"/>
        <end position="1234"/>
    </location>
</feature>
<feature type="compositionally biased region" description="Low complexity" evidence="13">
    <location>
        <begin position="195"/>
        <end position="216"/>
    </location>
</feature>
<evidence type="ECO:0000256" key="9">
    <source>
        <dbReference type="ARBA" id="ARBA00023235"/>
    </source>
</evidence>
<dbReference type="InterPro" id="IPR011545">
    <property type="entry name" value="DEAD/DEAH_box_helicase_dom"/>
</dbReference>
<dbReference type="Pfam" id="PF16124">
    <property type="entry name" value="RecQ_Zn_bind"/>
    <property type="match status" value="1"/>
</dbReference>
<dbReference type="EMBL" id="KV919078">
    <property type="protein sequence ID" value="OSX72181.1"/>
    <property type="molecule type" value="Genomic_DNA"/>
</dbReference>
<evidence type="ECO:0000256" key="4">
    <source>
        <dbReference type="ARBA" id="ARBA00022741"/>
    </source>
</evidence>
<dbReference type="FunFam" id="3.40.50.300:FF:001975">
    <property type="entry name" value="ATP-dependent DNA helicase"/>
    <property type="match status" value="1"/>
</dbReference>
<evidence type="ECO:0000256" key="7">
    <source>
        <dbReference type="ARBA" id="ARBA00022840"/>
    </source>
</evidence>
<comment type="catalytic activity">
    <reaction evidence="11">
        <text>Couples ATP hydrolysis with the unwinding of duplex DNA by translocating in the 3'-5' direction.</text>
        <dbReference type="EC" id="5.6.2.4"/>
    </reaction>
</comment>
<dbReference type="InterPro" id="IPR014001">
    <property type="entry name" value="Helicase_ATP-bd"/>
</dbReference>
<evidence type="ECO:0000259" key="14">
    <source>
        <dbReference type="PROSITE" id="PS51192"/>
    </source>
</evidence>
<dbReference type="SMART" id="SM00487">
    <property type="entry name" value="DEXDc"/>
    <property type="match status" value="1"/>
</dbReference>
<dbReference type="FunFam" id="3.40.50.300:FF:001544">
    <property type="entry name" value="ATP-dependent DNA helicase"/>
    <property type="match status" value="1"/>
</dbReference>
<dbReference type="GO" id="GO:0016787">
    <property type="term" value="F:hydrolase activity"/>
    <property type="evidence" value="ECO:0007669"/>
    <property type="project" value="UniProtKB-KW"/>
</dbReference>
<dbReference type="Pfam" id="PF09382">
    <property type="entry name" value="RQC"/>
    <property type="match status" value="1"/>
</dbReference>
<feature type="domain" description="Helicase ATP-binding" evidence="14">
    <location>
        <begin position="556"/>
        <end position="731"/>
    </location>
</feature>
<feature type="domain" description="Helicase C-terminal" evidence="15">
    <location>
        <begin position="754"/>
        <end position="917"/>
    </location>
</feature>
<evidence type="ECO:0000256" key="8">
    <source>
        <dbReference type="ARBA" id="ARBA00023125"/>
    </source>
</evidence>
<dbReference type="SMART" id="SM00956">
    <property type="entry name" value="RQC"/>
    <property type="match status" value="1"/>
</dbReference>
<sequence>MDTDEIATALPTAKDARGPPAGAAAGEGSDEEVVDLVDSLSDEDINLNQQVREPPAAATPSPPPDTSASKRPRRVSVVGQGARAGPAGVDDVVADDDDDDFEEPIFTFRGAGGSDEDATPRTRPRQVPRTPASAAPPPRRVSILTTPGVGSTANAPSAAALRTPVNAATRAAPSPPPPPPPSDAPPPPLSGRTGRPAPARSAPNTPTAAAPTTPSNAIARKVLEIKLMTARNREVQVSREILSPDIDDATVFALSEEHEELKRRIVEFEASLRDLGGPSTPAAPSRPSSVGGGLGVASTSPTTSASSVPVRSRLSQGEPSSGARRLPPAPPQSASVRDGAAGAGSRHPPRQQFVGAMHFGAPAGPQPPPQSSAYASAMQSGPYDGDGSGNQWGSYSAMPGGRSDAAQGRGGFDGGGGVPFGAFGADGGPSGHGGNGAGGDGGGGFGAGGGGGPSGGFGVGAGDGNHYGGHFPGDQAPNFDPLEDGEELPLAFTPAPMPAAGMLAAEAAARDASDDGTDENSAANWSGAFPWSVRMMDSNRNIFGNSGFRLNQREAMNATMAGRDVFVLMPTGGGKSLCYQLTAVLSDGVTVVVSPLVSLISDQVTQLQALGICSAALTATCDASVRTAVSRDLSSSQPALKLLYVTPEKIAHSPAFLRQLETLYSRQLLARFVIDEAHCVSQWGHDFRPDYKQLSILKRKFPSVPVMALTATATKEVRADVKVQLAVANDCATFKQSFNRSNLSYEVRKKPKSIVKDIAAEIKQASPADRSGIIYCLSQRDCEKVATELVNEDVLAAPYHAGLPAPIRERNQHGWTAGEVQVICATLAFGMGINKHNVRFVYHHAMPKNLEGYYQESGRAGRDGKPSRCVLYFSMADRFRIHNMLQKDMLEKRRSGGYRAGGTGSDDQVARNLEGLSKMTLYCLDDVECRRATLLSHFDERFDPVNCSPKCDNCQHAKTGSVVTEEDMTQHALGLLGLVGTFTSMRHRPTAQYVIEAYKGRRSRLKENHRDVDGFGAGKELHDSQVHRIVEELARLSVLLVDIDVGEYGQVVATLRVSLPMHNRVRVGELRVYLKARTAAPKPRFGDVAADTPARPSRKKRAAAPVASTASRASADSPTASLRALALTLSKSVSGLSAPMAKTVAAQMPVSLADLRQCGVRESVVASRGQDILKMVMDACRVSVRRTSAAAASSRTRAPAAPAMGAFGSVPKKRTTRTSTAAAGSSAAGSTVSPYFSSQAATARAGAGSTARRAFGAAGMDSAIISVDDGDVDVAPSGGGQAQRMLAGSSRRAAPFGSLPPKRPSPSGAPSAPPLGRPSKRTRPAPSFAVTRELDSDFQDL</sequence>
<evidence type="ECO:0000256" key="6">
    <source>
        <dbReference type="ARBA" id="ARBA00022806"/>
    </source>
</evidence>
<dbReference type="CDD" id="cd18794">
    <property type="entry name" value="SF2_C_RecQ"/>
    <property type="match status" value="1"/>
</dbReference>
<keyword evidence="9" id="KW-0413">Isomerase</keyword>
<evidence type="ECO:0000256" key="3">
    <source>
        <dbReference type="ARBA" id="ARBA00005446"/>
    </source>
</evidence>
<feature type="compositionally biased region" description="Gly residues" evidence="13">
    <location>
        <begin position="408"/>
        <end position="439"/>
    </location>
</feature>
<feature type="compositionally biased region" description="Low complexity" evidence="13">
    <location>
        <begin position="1193"/>
        <end position="1203"/>
    </location>
</feature>
<feature type="compositionally biased region" description="Low complexity" evidence="13">
    <location>
        <begin position="18"/>
        <end position="27"/>
    </location>
</feature>
<keyword evidence="17" id="KW-1185">Reference proteome</keyword>
<dbReference type="InterPro" id="IPR001650">
    <property type="entry name" value="Helicase_C-like"/>
</dbReference>
<dbReference type="EC" id="5.6.2.4" evidence="12"/>
<feature type="region of interest" description="Disordered" evidence="13">
    <location>
        <begin position="1274"/>
        <end position="1341"/>
    </location>
</feature>
<dbReference type="GO" id="GO:0009378">
    <property type="term" value="F:four-way junction helicase activity"/>
    <property type="evidence" value="ECO:0007669"/>
    <property type="project" value="TreeGrafter"/>
</dbReference>
<dbReference type="Pfam" id="PF00271">
    <property type="entry name" value="Helicase_C"/>
    <property type="match status" value="1"/>
</dbReference>
<feature type="compositionally biased region" description="Low complexity" evidence="13">
    <location>
        <begin position="296"/>
        <end position="313"/>
    </location>
</feature>
<dbReference type="InterPro" id="IPR032284">
    <property type="entry name" value="RecQ_Zn-bd"/>
</dbReference>
<feature type="compositionally biased region" description="Polar residues" evidence="13">
    <location>
        <begin position="143"/>
        <end position="155"/>
    </location>
</feature>
<feature type="compositionally biased region" description="Acidic residues" evidence="13">
    <location>
        <begin position="92"/>
        <end position="103"/>
    </location>
</feature>
<dbReference type="Gene3D" id="1.10.10.10">
    <property type="entry name" value="Winged helix-like DNA-binding domain superfamily/Winged helix DNA-binding domain"/>
    <property type="match status" value="1"/>
</dbReference>
<dbReference type="NCBIfam" id="TIGR00614">
    <property type="entry name" value="recQ_fam"/>
    <property type="match status" value="1"/>
</dbReference>
<dbReference type="SUPFAM" id="SSF52540">
    <property type="entry name" value="P-loop containing nucleoside triphosphate hydrolases"/>
    <property type="match status" value="1"/>
</dbReference>
<proteinExistence type="inferred from homology"/>
<evidence type="ECO:0000256" key="2">
    <source>
        <dbReference type="ARBA" id="ARBA00004474"/>
    </source>
</evidence>
<dbReference type="PANTHER" id="PTHR13710:SF153">
    <property type="entry name" value="RECQ-LIKE DNA HELICASE BLM"/>
    <property type="match status" value="1"/>
</dbReference>
<dbReference type="SMART" id="SM00490">
    <property type="entry name" value="HELICc"/>
    <property type="match status" value="1"/>
</dbReference>
<keyword evidence="4" id="KW-0547">Nucleotide-binding</keyword>
<dbReference type="PROSITE" id="PS51194">
    <property type="entry name" value="HELICASE_CTER"/>
    <property type="match status" value="1"/>
</dbReference>
<keyword evidence="10" id="KW-0539">Nucleus</keyword>
<dbReference type="InterPro" id="IPR004589">
    <property type="entry name" value="DNA_helicase_ATP-dep_RecQ"/>
</dbReference>
<dbReference type="GO" id="GO:0000724">
    <property type="term" value="P:double-strand break repair via homologous recombination"/>
    <property type="evidence" value="ECO:0007669"/>
    <property type="project" value="TreeGrafter"/>
</dbReference>
<feature type="region of interest" description="Disordered" evidence="13">
    <location>
        <begin position="1"/>
        <end position="216"/>
    </location>
</feature>
<accession>A0A1X6NU93</accession>
<keyword evidence="6" id="KW-0347">Helicase</keyword>
<comment type="similarity">
    <text evidence="3">Belongs to the helicase family. RecQ subfamily.</text>
</comment>
<dbReference type="PROSITE" id="PS51192">
    <property type="entry name" value="HELICASE_ATP_BIND_1"/>
    <property type="match status" value="1"/>
</dbReference>
<evidence type="ECO:0000256" key="1">
    <source>
        <dbReference type="ARBA" id="ARBA00004123"/>
    </source>
</evidence>
<dbReference type="GO" id="GO:0006260">
    <property type="term" value="P:DNA replication"/>
    <property type="evidence" value="ECO:0007669"/>
    <property type="project" value="InterPro"/>
</dbReference>
<dbReference type="CDD" id="cd17920">
    <property type="entry name" value="DEXHc_RecQ"/>
    <property type="match status" value="1"/>
</dbReference>
<gene>
    <name evidence="16" type="ORF">BU14_0459s0002</name>
</gene>
<feature type="compositionally biased region" description="Pro residues" evidence="13">
    <location>
        <begin position="173"/>
        <end position="189"/>
    </location>
</feature>